<keyword evidence="3 9" id="KW-0813">Transport</keyword>
<comment type="subcellular location">
    <subcellularLocation>
        <location evidence="1">Cell inner membrane</location>
        <topology evidence="1">Multi-pass membrane protein</topology>
    </subcellularLocation>
    <subcellularLocation>
        <location evidence="9">Cell membrane</location>
        <topology evidence="9">Multi-pass membrane protein</topology>
    </subcellularLocation>
</comment>
<dbReference type="InterPro" id="IPR035906">
    <property type="entry name" value="MetI-like_sf"/>
</dbReference>
<dbReference type="NCBIfam" id="TIGR01726">
    <property type="entry name" value="HEQRo_perm_3TM"/>
    <property type="match status" value="1"/>
</dbReference>
<name>A0A4R2CFN4_SHIGR</name>
<evidence type="ECO:0000256" key="8">
    <source>
        <dbReference type="ARBA" id="ARBA00023136"/>
    </source>
</evidence>
<reference evidence="11 12" key="1">
    <citation type="submission" date="2019-03" db="EMBL/GenBank/DDBJ databases">
        <title>Genomic Encyclopedia of Type Strains, Phase IV (KMG-IV): sequencing the most valuable type-strain genomes for metagenomic binning, comparative biology and taxonomic classification.</title>
        <authorList>
            <person name="Goeker M."/>
        </authorList>
    </citation>
    <scope>NUCLEOTIDE SEQUENCE [LARGE SCALE GENOMIC DNA]</scope>
    <source>
        <strain evidence="11 12">DSM 18401</strain>
    </source>
</reference>
<evidence type="ECO:0000313" key="12">
    <source>
        <dbReference type="Proteomes" id="UP000295351"/>
    </source>
</evidence>
<evidence type="ECO:0000256" key="5">
    <source>
        <dbReference type="ARBA" id="ARBA00022692"/>
    </source>
</evidence>
<dbReference type="InterPro" id="IPR000515">
    <property type="entry name" value="MetI-like"/>
</dbReference>
<dbReference type="PANTHER" id="PTHR30614:SF0">
    <property type="entry name" value="L-CYSTINE TRANSPORT SYSTEM PERMEASE PROTEIN TCYL"/>
    <property type="match status" value="1"/>
</dbReference>
<feature type="domain" description="ABC transmembrane type-1" evidence="10">
    <location>
        <begin position="17"/>
        <end position="205"/>
    </location>
</feature>
<dbReference type="Proteomes" id="UP000295351">
    <property type="component" value="Unassembled WGS sequence"/>
</dbReference>
<evidence type="ECO:0000256" key="3">
    <source>
        <dbReference type="ARBA" id="ARBA00022448"/>
    </source>
</evidence>
<evidence type="ECO:0000256" key="6">
    <source>
        <dbReference type="ARBA" id="ARBA00022970"/>
    </source>
</evidence>
<organism evidence="11 12">
    <name type="scientific">Shinella granuli</name>
    <dbReference type="NCBI Taxonomy" id="323621"/>
    <lineage>
        <taxon>Bacteria</taxon>
        <taxon>Pseudomonadati</taxon>
        <taxon>Pseudomonadota</taxon>
        <taxon>Alphaproteobacteria</taxon>
        <taxon>Hyphomicrobiales</taxon>
        <taxon>Rhizobiaceae</taxon>
        <taxon>Shinella</taxon>
    </lineage>
</organism>
<evidence type="ECO:0000256" key="9">
    <source>
        <dbReference type="RuleBase" id="RU363032"/>
    </source>
</evidence>
<protein>
    <submittedName>
        <fullName evidence="11">Amino acid ABC transporter membrane protein 1 (PAAT family)</fullName>
    </submittedName>
</protein>
<feature type="transmembrane region" description="Helical" evidence="9">
    <location>
        <begin position="23"/>
        <end position="41"/>
    </location>
</feature>
<dbReference type="GO" id="GO:0043190">
    <property type="term" value="C:ATP-binding cassette (ABC) transporter complex"/>
    <property type="evidence" value="ECO:0007669"/>
    <property type="project" value="InterPro"/>
</dbReference>
<comment type="caution">
    <text evidence="11">The sequence shown here is derived from an EMBL/GenBank/DDBJ whole genome shotgun (WGS) entry which is preliminary data.</text>
</comment>
<evidence type="ECO:0000259" key="10">
    <source>
        <dbReference type="PROSITE" id="PS50928"/>
    </source>
</evidence>
<dbReference type="InterPro" id="IPR043429">
    <property type="entry name" value="ArtM/GltK/GlnP/TcyL/YhdX-like"/>
</dbReference>
<evidence type="ECO:0000256" key="1">
    <source>
        <dbReference type="ARBA" id="ARBA00004429"/>
    </source>
</evidence>
<evidence type="ECO:0000256" key="4">
    <source>
        <dbReference type="ARBA" id="ARBA00022475"/>
    </source>
</evidence>
<keyword evidence="5 9" id="KW-0812">Transmembrane</keyword>
<dbReference type="InterPro" id="IPR010065">
    <property type="entry name" value="AA_ABC_transptr_permease_3TM"/>
</dbReference>
<keyword evidence="6" id="KW-0029">Amino-acid transport</keyword>
<gene>
    <name evidence="11" type="ORF">EV665_121106</name>
</gene>
<comment type="similarity">
    <text evidence="2">Belongs to the binding-protein-dependent transport system permease family. HisMQ subfamily.</text>
</comment>
<dbReference type="AlphaFoldDB" id="A0A4R2CFN4"/>
<dbReference type="PANTHER" id="PTHR30614">
    <property type="entry name" value="MEMBRANE COMPONENT OF AMINO ACID ABC TRANSPORTER"/>
    <property type="match status" value="1"/>
</dbReference>
<dbReference type="PROSITE" id="PS50928">
    <property type="entry name" value="ABC_TM1"/>
    <property type="match status" value="1"/>
</dbReference>
<keyword evidence="4" id="KW-1003">Cell membrane</keyword>
<keyword evidence="8 9" id="KW-0472">Membrane</keyword>
<dbReference type="RefSeq" id="WP_133036114.1">
    <property type="nucleotide sequence ID" value="NZ_BAABEI010000002.1"/>
</dbReference>
<dbReference type="EMBL" id="SLVX01000021">
    <property type="protein sequence ID" value="TCN37839.1"/>
    <property type="molecule type" value="Genomic_DNA"/>
</dbReference>
<evidence type="ECO:0000256" key="7">
    <source>
        <dbReference type="ARBA" id="ARBA00022989"/>
    </source>
</evidence>
<feature type="transmembrane region" description="Helical" evidence="9">
    <location>
        <begin position="186"/>
        <end position="205"/>
    </location>
</feature>
<sequence length="216" mass="22970">MDIALIGRIVPVFVQAAWTTVELSLLSLALGLAVAALVAMLRLSHVAALRFAGAAYVSVFRGTPALIQIFLLYFGGPQVGIQFEPFAAGAIALGLNIAAYMAESIRGGVLSVDRGQMEAARSLGFGEGQSMRWIVLPQAAKLMIRPLGVNAVALVKGTALVATISVVELTYTAQRFIGSTYKPFEIFAVTAVLYMIMVYGLTLLIDRLDRAYAGEA</sequence>
<keyword evidence="7 9" id="KW-1133">Transmembrane helix</keyword>
<evidence type="ECO:0000313" key="11">
    <source>
        <dbReference type="EMBL" id="TCN37839.1"/>
    </source>
</evidence>
<feature type="transmembrane region" description="Helical" evidence="9">
    <location>
        <begin position="53"/>
        <end position="74"/>
    </location>
</feature>
<dbReference type="Gene3D" id="1.10.3720.10">
    <property type="entry name" value="MetI-like"/>
    <property type="match status" value="1"/>
</dbReference>
<keyword evidence="12" id="KW-1185">Reference proteome</keyword>
<accession>A0A4R2CFN4</accession>
<dbReference type="CDD" id="cd06261">
    <property type="entry name" value="TM_PBP2"/>
    <property type="match status" value="1"/>
</dbReference>
<evidence type="ECO:0000256" key="2">
    <source>
        <dbReference type="ARBA" id="ARBA00010072"/>
    </source>
</evidence>
<dbReference type="Pfam" id="PF00528">
    <property type="entry name" value="BPD_transp_1"/>
    <property type="match status" value="1"/>
</dbReference>
<proteinExistence type="inferred from homology"/>
<dbReference type="SUPFAM" id="SSF161098">
    <property type="entry name" value="MetI-like"/>
    <property type="match status" value="1"/>
</dbReference>
<dbReference type="GO" id="GO:0015184">
    <property type="term" value="F:L-cystine transmembrane transporter activity"/>
    <property type="evidence" value="ECO:0007669"/>
    <property type="project" value="TreeGrafter"/>
</dbReference>
<feature type="transmembrane region" description="Helical" evidence="9">
    <location>
        <begin position="147"/>
        <end position="166"/>
    </location>
</feature>